<dbReference type="EMBL" id="JACDTQ010002161">
    <property type="protein sequence ID" value="KAF5920104.1"/>
    <property type="molecule type" value="Genomic_DNA"/>
</dbReference>
<keyword evidence="2" id="KW-1185">Reference proteome</keyword>
<protein>
    <submittedName>
        <fullName evidence="1">Uncharacterized protein</fullName>
    </submittedName>
</protein>
<gene>
    <name evidence="1" type="ORF">HPG69_006490</name>
</gene>
<dbReference type="Proteomes" id="UP000551758">
    <property type="component" value="Unassembled WGS sequence"/>
</dbReference>
<accession>A0A7J7EWX4</accession>
<sequence>MYTPGSKMNPLWNTMPLLQEILEKQPVLSQTEEAQRMGIVTESLLSFGFKSPL</sequence>
<evidence type="ECO:0000313" key="1">
    <source>
        <dbReference type="EMBL" id="KAF5920104.1"/>
    </source>
</evidence>
<dbReference type="AlphaFoldDB" id="A0A7J7EWX4"/>
<evidence type="ECO:0000313" key="2">
    <source>
        <dbReference type="Proteomes" id="UP000551758"/>
    </source>
</evidence>
<comment type="caution">
    <text evidence="1">The sequence shown here is derived from an EMBL/GenBank/DDBJ whole genome shotgun (WGS) entry which is preliminary data.</text>
</comment>
<proteinExistence type="predicted"/>
<organism evidence="1 2">
    <name type="scientific">Diceros bicornis minor</name>
    <name type="common">South-central black rhinoceros</name>
    <dbReference type="NCBI Taxonomy" id="77932"/>
    <lineage>
        <taxon>Eukaryota</taxon>
        <taxon>Metazoa</taxon>
        <taxon>Chordata</taxon>
        <taxon>Craniata</taxon>
        <taxon>Vertebrata</taxon>
        <taxon>Euteleostomi</taxon>
        <taxon>Mammalia</taxon>
        <taxon>Eutheria</taxon>
        <taxon>Laurasiatheria</taxon>
        <taxon>Perissodactyla</taxon>
        <taxon>Rhinocerotidae</taxon>
        <taxon>Diceros</taxon>
    </lineage>
</organism>
<reference evidence="1 2" key="1">
    <citation type="journal article" date="2020" name="Mol. Biol. Evol.">
        <title>Interspecific Gene Flow and the Evolution of Specialization in Black and White Rhinoceros.</title>
        <authorList>
            <person name="Moodley Y."/>
            <person name="Westbury M.V."/>
            <person name="Russo I.M."/>
            <person name="Gopalakrishnan S."/>
            <person name="Rakotoarivelo A."/>
            <person name="Olsen R.A."/>
            <person name="Prost S."/>
            <person name="Tunstall T."/>
            <person name="Ryder O.A."/>
            <person name="Dalen L."/>
            <person name="Bruford M.W."/>
        </authorList>
    </citation>
    <scope>NUCLEOTIDE SEQUENCE [LARGE SCALE GENOMIC DNA]</scope>
    <source>
        <strain evidence="1">SBR-YM</strain>
        <tissue evidence="1">Skin</tissue>
    </source>
</reference>
<name>A0A7J7EWX4_DICBM</name>